<evidence type="ECO:0000256" key="5">
    <source>
        <dbReference type="ARBA" id="ARBA00022989"/>
    </source>
</evidence>
<dbReference type="CDD" id="cd09272">
    <property type="entry name" value="RNase_HI_RT_Ty1"/>
    <property type="match status" value="1"/>
</dbReference>
<proteinExistence type="predicted"/>
<dbReference type="EC" id="2.7.7.7" evidence="10"/>
<dbReference type="InterPro" id="IPR032675">
    <property type="entry name" value="LRR_dom_sf"/>
</dbReference>
<evidence type="ECO:0000256" key="1">
    <source>
        <dbReference type="ARBA" id="ARBA00022614"/>
    </source>
</evidence>
<keyword evidence="2" id="KW-0812">Transmembrane</keyword>
<feature type="compositionally biased region" description="Basic and acidic residues" evidence="8">
    <location>
        <begin position="220"/>
        <end position="230"/>
    </location>
</feature>
<dbReference type="SUPFAM" id="SSF52058">
    <property type="entry name" value="L domain-like"/>
    <property type="match status" value="1"/>
</dbReference>
<accession>A0A445KCQ3</accession>
<dbReference type="InterPro" id="IPR004242">
    <property type="entry name" value="Transposase_21"/>
</dbReference>
<comment type="caution">
    <text evidence="10">The sequence shown here is derived from an EMBL/GenBank/DDBJ whole genome shotgun (WGS) entry which is preliminary data.</text>
</comment>
<feature type="domain" description="Leucine-rich repeat-containing N-terminal plant-type" evidence="9">
    <location>
        <begin position="664"/>
        <end position="707"/>
    </location>
</feature>
<dbReference type="AlphaFoldDB" id="A0A445KCQ3"/>
<evidence type="ECO:0000256" key="8">
    <source>
        <dbReference type="SAM" id="MobiDB-lite"/>
    </source>
</evidence>
<feature type="compositionally biased region" description="Low complexity" evidence="8">
    <location>
        <begin position="244"/>
        <end position="253"/>
    </location>
</feature>
<comment type="subcellular location">
    <subcellularLocation>
        <location evidence="7">Endomembrane system</location>
        <topology evidence="7">Single-pass type I membrane protein</topology>
    </subcellularLocation>
</comment>
<feature type="compositionally biased region" description="Polar residues" evidence="8">
    <location>
        <begin position="256"/>
        <end position="268"/>
    </location>
</feature>
<dbReference type="PANTHER" id="PTHR46084:SF4">
    <property type="entry name" value="PROTEIN KINASE DOMAIN-CONTAINING PROTEIN"/>
    <property type="match status" value="1"/>
</dbReference>
<dbReference type="GO" id="GO:0003887">
    <property type="term" value="F:DNA-directed DNA polymerase activity"/>
    <property type="evidence" value="ECO:0007669"/>
    <property type="project" value="UniProtKB-EC"/>
</dbReference>
<keyword evidence="3" id="KW-0732">Signal</keyword>
<name>A0A445KCQ3_GLYSO</name>
<evidence type="ECO:0000259" key="9">
    <source>
        <dbReference type="Pfam" id="PF08263"/>
    </source>
</evidence>
<evidence type="ECO:0000313" key="11">
    <source>
        <dbReference type="Proteomes" id="UP000289340"/>
    </source>
</evidence>
<dbReference type="GO" id="GO:0012505">
    <property type="term" value="C:endomembrane system"/>
    <property type="evidence" value="ECO:0007669"/>
    <property type="project" value="UniProtKB-SubCell"/>
</dbReference>
<evidence type="ECO:0000256" key="6">
    <source>
        <dbReference type="ARBA" id="ARBA00023136"/>
    </source>
</evidence>
<keyword evidence="10" id="KW-0808">Transferase</keyword>
<evidence type="ECO:0000313" key="10">
    <source>
        <dbReference type="EMBL" id="RZC08631.1"/>
    </source>
</evidence>
<sequence>MDLDQGSSKARKTHGCIFLFIKQKYIILCIVIAGPRQPGNDIDVYLTPLIEDLRKLWEDGVDVWDGNLQQTFRLWSMENESALQPLAGNEVYDRVKDIITIFGKTQKNISSETNIWKKRSIFFDLPYWSDLHVCHFLDVMQVEKNVCDSLIGTFLNIKGKIKDGLKGCEDLVDMGIREQLHPISQVERYMKVLKGYTKNQCRSEASIVERIMGTSPRSPPHLDGHSEATSKKTRQSTRLRRLTLRTLDQPRPTVNADPTTGRGSSPQKQKFHNYLGVVARKKIPIVHSNWKDVPESLKDLVWDYILLLDEKRKKRQEDAMLTENTPLIEDPPSPIERHVKWKMARTKRCRQMTSQAAQEISENYDPLRHLIKSMYDIYEKPVEFMWDGTKFGIPNVDASFFLTYSDGMAKDELSDMSDVKPHFSQSHETWKQEIARSQSQVDFEMSMMGELNYFLGLQIKQTNDGIFVNQEKYCKELIKRFRMENSKHMATPMSTSCYLDKDESDQPVDEKQYRGYLYSDFARSKTDRKSTSVTCQFIGSALVSWHNKKQNSVALSTAEVEYISAGSCCAQILWMKQQLSDYGIVLDHIPIKCDNTSAINLSKNPILHSRTKHIEIRHYFLRDHVLKVRIDKNRKLIRLKDLSIAFCFVVVVFLFNNLGLCCSLNEEGNALLKLRQKIMSDSFGALSNWVDDEAFVDPCNWFGVECSDGRVVVSNLKDLCLGGTLAPKFVKLITIKSMVNMLQYFEENSFSGTIPEGFVELKELVVLDLGYNNFSGHLLVDLGSNISLAIILLDNNEFLVGLSPEINELRMLSECQADENQLTNGAKMSACTERVTTWYVTN</sequence>
<dbReference type="Proteomes" id="UP000289340">
    <property type="component" value="Chromosome 6"/>
</dbReference>
<evidence type="ECO:0000256" key="3">
    <source>
        <dbReference type="ARBA" id="ARBA00022729"/>
    </source>
</evidence>
<feature type="region of interest" description="Disordered" evidence="8">
    <location>
        <begin position="210"/>
        <end position="269"/>
    </location>
</feature>
<keyword evidence="5" id="KW-1133">Transmembrane helix</keyword>
<evidence type="ECO:0000256" key="4">
    <source>
        <dbReference type="ARBA" id="ARBA00022737"/>
    </source>
</evidence>
<dbReference type="Pfam" id="PF02992">
    <property type="entry name" value="Transposase_21"/>
    <property type="match status" value="1"/>
</dbReference>
<dbReference type="InterPro" id="IPR013210">
    <property type="entry name" value="LRR_N_plant-typ"/>
</dbReference>
<keyword evidence="10" id="KW-0548">Nucleotidyltransferase</keyword>
<evidence type="ECO:0000256" key="2">
    <source>
        <dbReference type="ARBA" id="ARBA00022692"/>
    </source>
</evidence>
<organism evidence="10 11">
    <name type="scientific">Glycine soja</name>
    <name type="common">Wild soybean</name>
    <dbReference type="NCBI Taxonomy" id="3848"/>
    <lineage>
        <taxon>Eukaryota</taxon>
        <taxon>Viridiplantae</taxon>
        <taxon>Streptophyta</taxon>
        <taxon>Embryophyta</taxon>
        <taxon>Tracheophyta</taxon>
        <taxon>Spermatophyta</taxon>
        <taxon>Magnoliopsida</taxon>
        <taxon>eudicotyledons</taxon>
        <taxon>Gunneridae</taxon>
        <taxon>Pentapetalae</taxon>
        <taxon>rosids</taxon>
        <taxon>fabids</taxon>
        <taxon>Fabales</taxon>
        <taxon>Fabaceae</taxon>
        <taxon>Papilionoideae</taxon>
        <taxon>50 kb inversion clade</taxon>
        <taxon>NPAAA clade</taxon>
        <taxon>indigoferoid/millettioid clade</taxon>
        <taxon>Phaseoleae</taxon>
        <taxon>Glycine</taxon>
        <taxon>Glycine subgen. Soja</taxon>
    </lineage>
</organism>
<protein>
    <submittedName>
        <fullName evidence="10">Protein MALE DISCOVERER 2</fullName>
        <ecNumber evidence="10">2.7.7.7</ecNumber>
    </submittedName>
</protein>
<evidence type="ECO:0000256" key="7">
    <source>
        <dbReference type="ARBA" id="ARBA00046288"/>
    </source>
</evidence>
<dbReference type="EMBL" id="QZWG01000006">
    <property type="protein sequence ID" value="RZC08631.1"/>
    <property type="molecule type" value="Genomic_DNA"/>
</dbReference>
<keyword evidence="1" id="KW-0433">Leucine-rich repeat</keyword>
<dbReference type="Gene3D" id="3.80.10.10">
    <property type="entry name" value="Ribonuclease Inhibitor"/>
    <property type="match status" value="1"/>
</dbReference>
<gene>
    <name evidence="10" type="ORF">D0Y65_015365</name>
</gene>
<keyword evidence="11" id="KW-1185">Reference proteome</keyword>
<reference evidence="10 11" key="1">
    <citation type="submission" date="2018-09" db="EMBL/GenBank/DDBJ databases">
        <title>A high-quality reference genome of wild soybean provides a powerful tool to mine soybean genomes.</title>
        <authorList>
            <person name="Xie M."/>
            <person name="Chung C.Y.L."/>
            <person name="Li M.-W."/>
            <person name="Wong F.-L."/>
            <person name="Chan T.-F."/>
            <person name="Lam H.-M."/>
        </authorList>
    </citation>
    <scope>NUCLEOTIDE SEQUENCE [LARGE SCALE GENOMIC DNA]</scope>
    <source>
        <strain evidence="11">cv. W05</strain>
        <tissue evidence="10">Hypocotyl of etiolated seedlings</tissue>
    </source>
</reference>
<keyword evidence="6" id="KW-0472">Membrane</keyword>
<dbReference type="PANTHER" id="PTHR46084">
    <property type="entry name" value="PROTEIN MALE DISCOVERER 2"/>
    <property type="match status" value="1"/>
</dbReference>
<keyword evidence="4" id="KW-0677">Repeat</keyword>
<dbReference type="Pfam" id="PF08263">
    <property type="entry name" value="LRRNT_2"/>
    <property type="match status" value="1"/>
</dbReference>
<feature type="compositionally biased region" description="Basic residues" evidence="8">
    <location>
        <begin position="231"/>
        <end position="243"/>
    </location>
</feature>